<dbReference type="EMBL" id="CP136894">
    <property type="protein sequence ID" value="WOL08844.1"/>
    <property type="molecule type" value="Genomic_DNA"/>
</dbReference>
<keyword evidence="2" id="KW-1185">Reference proteome</keyword>
<reference evidence="1 2" key="1">
    <citation type="submission" date="2023-10" db="EMBL/GenBank/DDBJ databases">
        <title>Chromosome-scale genome assembly provides insights into flower coloration mechanisms of Canna indica.</title>
        <authorList>
            <person name="Li C."/>
        </authorList>
    </citation>
    <scope>NUCLEOTIDE SEQUENCE [LARGE SCALE GENOMIC DNA]</scope>
    <source>
        <tissue evidence="1">Flower</tissue>
    </source>
</reference>
<evidence type="ECO:0000313" key="2">
    <source>
        <dbReference type="Proteomes" id="UP001327560"/>
    </source>
</evidence>
<evidence type="ECO:0000313" key="1">
    <source>
        <dbReference type="EMBL" id="WOL08844.1"/>
    </source>
</evidence>
<dbReference type="AlphaFoldDB" id="A0AAQ3KHB6"/>
<gene>
    <name evidence="1" type="ORF">Cni_G17597</name>
</gene>
<dbReference type="Proteomes" id="UP001327560">
    <property type="component" value="Chromosome 5"/>
</dbReference>
<sequence>MLPLYLYKNLAGWPLVIAQHQTTPFPAASPSQICRPAVKLISEPLTAAVLAYMAAFNTGEKQQSRRPAAPPPRYVPKRGKILKGILKAILRAPLGVCVGQRVTPHSRFSSSSVDVGVDV</sequence>
<protein>
    <submittedName>
        <fullName evidence="1">Uncharacterized protein</fullName>
    </submittedName>
</protein>
<proteinExistence type="predicted"/>
<name>A0AAQ3KHB6_9LILI</name>
<accession>A0AAQ3KHB6</accession>
<organism evidence="1 2">
    <name type="scientific">Canna indica</name>
    <name type="common">Indian-shot</name>
    <dbReference type="NCBI Taxonomy" id="4628"/>
    <lineage>
        <taxon>Eukaryota</taxon>
        <taxon>Viridiplantae</taxon>
        <taxon>Streptophyta</taxon>
        <taxon>Embryophyta</taxon>
        <taxon>Tracheophyta</taxon>
        <taxon>Spermatophyta</taxon>
        <taxon>Magnoliopsida</taxon>
        <taxon>Liliopsida</taxon>
        <taxon>Zingiberales</taxon>
        <taxon>Cannaceae</taxon>
        <taxon>Canna</taxon>
    </lineage>
</organism>